<organism evidence="3 4">
    <name type="scientific">Arsenicicoccus cauae</name>
    <dbReference type="NCBI Taxonomy" id="2663847"/>
    <lineage>
        <taxon>Bacteria</taxon>
        <taxon>Bacillati</taxon>
        <taxon>Actinomycetota</taxon>
        <taxon>Actinomycetes</taxon>
        <taxon>Micrococcales</taxon>
        <taxon>Intrasporangiaceae</taxon>
        <taxon>Arsenicicoccus</taxon>
    </lineage>
</organism>
<keyword evidence="4" id="KW-1185">Reference proteome</keyword>
<evidence type="ECO:0000313" key="3">
    <source>
        <dbReference type="EMBL" id="MTB71040.1"/>
    </source>
</evidence>
<gene>
    <name evidence="3" type="ORF">GGG17_03435</name>
</gene>
<dbReference type="Gene3D" id="3.40.50.620">
    <property type="entry name" value="HUPs"/>
    <property type="match status" value="1"/>
</dbReference>
<dbReference type="InterPro" id="IPR006016">
    <property type="entry name" value="UspA"/>
</dbReference>
<dbReference type="InterPro" id="IPR014729">
    <property type="entry name" value="Rossmann-like_a/b/a_fold"/>
</dbReference>
<evidence type="ECO:0000259" key="2">
    <source>
        <dbReference type="Pfam" id="PF00582"/>
    </source>
</evidence>
<comment type="caution">
    <text evidence="3">The sequence shown here is derived from an EMBL/GenBank/DDBJ whole genome shotgun (WGS) entry which is preliminary data.</text>
</comment>
<dbReference type="SUPFAM" id="SSF52402">
    <property type="entry name" value="Adenine nucleotide alpha hydrolases-like"/>
    <property type="match status" value="1"/>
</dbReference>
<feature type="domain" description="UspA" evidence="2">
    <location>
        <begin position="68"/>
        <end position="193"/>
    </location>
</feature>
<protein>
    <recommendedName>
        <fullName evidence="2">UspA domain-containing protein</fullName>
    </recommendedName>
</protein>
<feature type="region of interest" description="Disordered" evidence="1">
    <location>
        <begin position="20"/>
        <end position="61"/>
    </location>
</feature>
<accession>A0A6I3IM58</accession>
<evidence type="ECO:0000313" key="4">
    <source>
        <dbReference type="Proteomes" id="UP000431092"/>
    </source>
</evidence>
<evidence type="ECO:0000256" key="1">
    <source>
        <dbReference type="SAM" id="MobiDB-lite"/>
    </source>
</evidence>
<dbReference type="AlphaFoldDB" id="A0A6I3IM58"/>
<dbReference type="Pfam" id="PF00582">
    <property type="entry name" value="Usp"/>
    <property type="match status" value="1"/>
</dbReference>
<proteinExistence type="predicted"/>
<reference evidence="3 4" key="1">
    <citation type="submission" date="2019-11" db="EMBL/GenBank/DDBJ databases">
        <title>Whole genome sequencing identifies a novel species of the genus Arsenicicoccus isolated from human blood.</title>
        <authorList>
            <person name="Jeong J.H."/>
            <person name="Kweon O.J."/>
            <person name="Kim H.R."/>
            <person name="Kim T.-H."/>
            <person name="Ha S.-M."/>
            <person name="Lee M.-K."/>
        </authorList>
    </citation>
    <scope>NUCLEOTIDE SEQUENCE [LARGE SCALE GENOMIC DNA]</scope>
    <source>
        <strain evidence="3 4">MKL-02</strain>
    </source>
</reference>
<dbReference type="EMBL" id="WLVL01000017">
    <property type="protein sequence ID" value="MTB71040.1"/>
    <property type="molecule type" value="Genomic_DNA"/>
</dbReference>
<dbReference type="CDD" id="cd00293">
    <property type="entry name" value="USP-like"/>
    <property type="match status" value="1"/>
</dbReference>
<dbReference type="Proteomes" id="UP000431092">
    <property type="component" value="Unassembled WGS sequence"/>
</dbReference>
<name>A0A6I3IM58_9MICO</name>
<sequence length="203" mass="21487">MAPSGRTCARHAATREICAPSAGGLPRDHAGGEPAHLPAPVGHVRRRSGTPPIVSRGRPPPADGGSMTICLAYAPTEPGRAALRHCVAEARAMGCDVIVVNAARDWHDTPAELDEEAVREVERQLDGAGIDWRWRQGEHGLSGADEILTAIEEADVTMVVIGVTDRSHVQKRIVSDTTKQVLLDAACAVLAVRAEHEAPTTLA</sequence>